<dbReference type="EMBL" id="BAAAQA010000015">
    <property type="protein sequence ID" value="GAA2117123.1"/>
    <property type="molecule type" value="Genomic_DNA"/>
</dbReference>
<gene>
    <name evidence="9 12" type="primary">ribA</name>
    <name evidence="12" type="ORF">GCM10009824_16390</name>
</gene>
<feature type="binding site" evidence="9">
    <location>
        <position position="160"/>
    </location>
    <ligand>
        <name>GTP</name>
        <dbReference type="ChEBI" id="CHEBI:37565"/>
    </ligand>
</feature>
<dbReference type="SUPFAM" id="SSF142695">
    <property type="entry name" value="RibA-like"/>
    <property type="match status" value="1"/>
</dbReference>
<dbReference type="RefSeq" id="WP_344224507.1">
    <property type="nucleotide sequence ID" value="NZ_BAAAQA010000015.1"/>
</dbReference>
<keyword evidence="4 9" id="KW-0547">Nucleotide-binding</keyword>
<evidence type="ECO:0000256" key="4">
    <source>
        <dbReference type="ARBA" id="ARBA00022741"/>
    </source>
</evidence>
<dbReference type="CDD" id="cd00641">
    <property type="entry name" value="GTP_cyclohydro2"/>
    <property type="match status" value="1"/>
</dbReference>
<dbReference type="NCBIfam" id="TIGR00505">
    <property type="entry name" value="ribA"/>
    <property type="match status" value="1"/>
</dbReference>
<dbReference type="Gene3D" id="3.40.430.10">
    <property type="entry name" value="Dihydrofolate Reductase, subunit A"/>
    <property type="match status" value="1"/>
</dbReference>
<dbReference type="Proteomes" id="UP001500166">
    <property type="component" value="Unassembled WGS sequence"/>
</dbReference>
<evidence type="ECO:0000256" key="6">
    <source>
        <dbReference type="ARBA" id="ARBA00022833"/>
    </source>
</evidence>
<dbReference type="InterPro" id="IPR000926">
    <property type="entry name" value="RibA"/>
</dbReference>
<dbReference type="HAMAP" id="MF_00179">
    <property type="entry name" value="RibA"/>
    <property type="match status" value="1"/>
</dbReference>
<comment type="pathway">
    <text evidence="1 9">Cofactor biosynthesis; riboflavin biosynthesis; 5-amino-6-(D-ribitylamino)uracil from GTP: step 1/4.</text>
</comment>
<reference evidence="13" key="1">
    <citation type="journal article" date="2019" name="Int. J. Syst. Evol. Microbiol.">
        <title>The Global Catalogue of Microorganisms (GCM) 10K type strain sequencing project: providing services to taxonomists for standard genome sequencing and annotation.</title>
        <authorList>
            <consortium name="The Broad Institute Genomics Platform"/>
            <consortium name="The Broad Institute Genome Sequencing Center for Infectious Disease"/>
            <person name="Wu L."/>
            <person name="Ma J."/>
        </authorList>
    </citation>
    <scope>NUCLEOTIDE SEQUENCE [LARGE SCALE GENOMIC DNA]</scope>
    <source>
        <strain evidence="13">JCM 15914</strain>
    </source>
</reference>
<dbReference type="InterPro" id="IPR032677">
    <property type="entry name" value="GTP_cyclohydro_II"/>
</dbReference>
<keyword evidence="3 9" id="KW-0479">Metal-binding</keyword>
<evidence type="ECO:0000256" key="8">
    <source>
        <dbReference type="ARBA" id="ARBA00049295"/>
    </source>
</evidence>
<dbReference type="InterPro" id="IPR036144">
    <property type="entry name" value="RibA-like_sf"/>
</dbReference>
<evidence type="ECO:0000313" key="13">
    <source>
        <dbReference type="Proteomes" id="UP001500166"/>
    </source>
</evidence>
<evidence type="ECO:0000313" key="12">
    <source>
        <dbReference type="EMBL" id="GAA2117123.1"/>
    </source>
</evidence>
<evidence type="ECO:0000256" key="1">
    <source>
        <dbReference type="ARBA" id="ARBA00004853"/>
    </source>
</evidence>
<feature type="domain" description="GTP cyclohydrolase II" evidence="10">
    <location>
        <begin position="15"/>
        <end position="175"/>
    </location>
</feature>
<keyword evidence="13" id="KW-1185">Reference proteome</keyword>
<evidence type="ECO:0000256" key="2">
    <source>
        <dbReference type="ARBA" id="ARBA00022619"/>
    </source>
</evidence>
<sequence>MHQPEQDHALLLESRTVLPTDHGVFATCAYTFGDVTHVAMLMGEPAQAEAPIVRMHSECLTGDTLGSHRCDCGDQLEAALQAIAAEGTGILLYLRGHEGRGIGLAAKLRAYALQDQGMDTVDANRALGLPDDARDYTAAAEMLRDLGCSTVRLLSSNPAKAEALTSLGITVADRVVLPVVDRPENSHYLQTKRQRMRHDPLAGRVSVEEDTFPVYRTLASNSEVVAQLAQSADGFIAARGGDAEFVSGEADRTHLHHLRAAVDAVLVGATTVTRDDPQLTVRAVQGENPVRVLLDPRARIPVASRVLQSADARTLWLVGQDTEVPSGCGEHVEIVRLPASAAGSSAGADGAAGTSIEPAAVLRVVREHISGSILVEGGGKSVSAFLSAGLLDRLFLTVAPVLIGDGVPGVRFEGSKVMGEALRAPFRRYTFEEDVCTEFVLSQAARDHDAAQIAGQSAAQAVGHATVQNTGQEFDAR</sequence>
<feature type="binding site" evidence="9">
    <location>
        <position position="72"/>
    </location>
    <ligand>
        <name>Zn(2+)</name>
        <dbReference type="ChEBI" id="CHEBI:29105"/>
        <note>catalytic</note>
    </ligand>
</feature>
<dbReference type="Pfam" id="PF01872">
    <property type="entry name" value="RibD_C"/>
    <property type="match status" value="1"/>
</dbReference>
<feature type="active site" description="Proton acceptor" evidence="9">
    <location>
        <position position="132"/>
    </location>
</feature>
<evidence type="ECO:0000256" key="9">
    <source>
        <dbReference type="HAMAP-Rule" id="MF_00179"/>
    </source>
</evidence>
<dbReference type="SUPFAM" id="SSF53597">
    <property type="entry name" value="Dihydrofolate reductase-like"/>
    <property type="match status" value="1"/>
</dbReference>
<comment type="caution">
    <text evidence="12">The sequence shown here is derived from an EMBL/GenBank/DDBJ whole genome shotgun (WGS) entry which is preliminary data.</text>
</comment>
<keyword evidence="6 9" id="KW-0862">Zinc</keyword>
<dbReference type="InterPro" id="IPR024072">
    <property type="entry name" value="DHFR-like_dom_sf"/>
</dbReference>
<feature type="binding site" evidence="9">
    <location>
        <position position="70"/>
    </location>
    <ligand>
        <name>Zn(2+)</name>
        <dbReference type="ChEBI" id="CHEBI:29105"/>
        <note>catalytic</note>
    </ligand>
</feature>
<dbReference type="Pfam" id="PF00925">
    <property type="entry name" value="GTP_cyclohydro2"/>
    <property type="match status" value="1"/>
</dbReference>
<feature type="binding site" evidence="9">
    <location>
        <position position="75"/>
    </location>
    <ligand>
        <name>GTP</name>
        <dbReference type="ChEBI" id="CHEBI:37565"/>
    </ligand>
</feature>
<feature type="binding site" evidence="9">
    <location>
        <position position="120"/>
    </location>
    <ligand>
        <name>GTP</name>
        <dbReference type="ChEBI" id="CHEBI:37565"/>
    </ligand>
</feature>
<keyword evidence="7 9" id="KW-0342">GTP-binding</keyword>
<feature type="binding site" evidence="9">
    <location>
        <position position="59"/>
    </location>
    <ligand>
        <name>Zn(2+)</name>
        <dbReference type="ChEBI" id="CHEBI:29105"/>
        <note>catalytic</note>
    </ligand>
</feature>
<evidence type="ECO:0000259" key="11">
    <source>
        <dbReference type="Pfam" id="PF01872"/>
    </source>
</evidence>
<comment type="cofactor">
    <cofactor evidence="9">
        <name>Zn(2+)</name>
        <dbReference type="ChEBI" id="CHEBI:29105"/>
    </cofactor>
    <text evidence="9">Binds 1 zinc ion per subunit.</text>
</comment>
<feature type="binding site" evidence="9">
    <location>
        <begin position="54"/>
        <end position="58"/>
    </location>
    <ligand>
        <name>GTP</name>
        <dbReference type="ChEBI" id="CHEBI:37565"/>
    </ligand>
</feature>
<protein>
    <recommendedName>
        <fullName evidence="9">GTP cyclohydrolase-2</fullName>
        <ecNumber evidence="9">3.5.4.25</ecNumber>
    </recommendedName>
    <alternativeName>
        <fullName evidence="9">GTP cyclohydrolase II</fullName>
    </alternativeName>
</protein>
<name>A0ABP5JJ08_9MICC</name>
<evidence type="ECO:0000256" key="3">
    <source>
        <dbReference type="ARBA" id="ARBA00022723"/>
    </source>
</evidence>
<dbReference type="Gene3D" id="3.40.50.10990">
    <property type="entry name" value="GTP cyclohydrolase II"/>
    <property type="match status" value="1"/>
</dbReference>
<comment type="similarity">
    <text evidence="9">Belongs to the GTP cyclohydrolase II family.</text>
</comment>
<evidence type="ECO:0000256" key="7">
    <source>
        <dbReference type="ARBA" id="ARBA00023134"/>
    </source>
</evidence>
<comment type="catalytic activity">
    <reaction evidence="8 9">
        <text>GTP + 4 H2O = 2,5-diamino-6-hydroxy-4-(5-phosphoribosylamino)-pyrimidine + formate + 2 phosphate + 3 H(+)</text>
        <dbReference type="Rhea" id="RHEA:23704"/>
        <dbReference type="ChEBI" id="CHEBI:15377"/>
        <dbReference type="ChEBI" id="CHEBI:15378"/>
        <dbReference type="ChEBI" id="CHEBI:15740"/>
        <dbReference type="ChEBI" id="CHEBI:37565"/>
        <dbReference type="ChEBI" id="CHEBI:43474"/>
        <dbReference type="ChEBI" id="CHEBI:58614"/>
        <dbReference type="EC" id="3.5.4.25"/>
    </reaction>
</comment>
<evidence type="ECO:0000256" key="5">
    <source>
        <dbReference type="ARBA" id="ARBA00022801"/>
    </source>
</evidence>
<dbReference type="PANTHER" id="PTHR21327">
    <property type="entry name" value="GTP CYCLOHYDROLASE II-RELATED"/>
    <property type="match status" value="1"/>
</dbReference>
<keyword evidence="2 9" id="KW-0686">Riboflavin biosynthesis</keyword>
<feature type="binding site" evidence="9">
    <location>
        <position position="155"/>
    </location>
    <ligand>
        <name>GTP</name>
        <dbReference type="ChEBI" id="CHEBI:37565"/>
    </ligand>
</feature>
<dbReference type="NCBIfam" id="NF001591">
    <property type="entry name" value="PRK00393.1"/>
    <property type="match status" value="1"/>
</dbReference>
<dbReference type="EC" id="3.5.4.25" evidence="9"/>
<dbReference type="InterPro" id="IPR002734">
    <property type="entry name" value="RibDG_C"/>
</dbReference>
<dbReference type="PANTHER" id="PTHR21327:SF18">
    <property type="entry name" value="3,4-DIHYDROXY-2-BUTANONE 4-PHOSPHATE SYNTHASE"/>
    <property type="match status" value="1"/>
</dbReference>
<organism evidence="12 13">
    <name type="scientific">Kocuria atrinae</name>
    <dbReference type="NCBI Taxonomy" id="592377"/>
    <lineage>
        <taxon>Bacteria</taxon>
        <taxon>Bacillati</taxon>
        <taxon>Actinomycetota</taxon>
        <taxon>Actinomycetes</taxon>
        <taxon>Micrococcales</taxon>
        <taxon>Micrococcaceae</taxon>
        <taxon>Kocuria</taxon>
    </lineage>
</organism>
<evidence type="ECO:0000259" key="10">
    <source>
        <dbReference type="Pfam" id="PF00925"/>
    </source>
</evidence>
<keyword evidence="5 9" id="KW-0378">Hydrolase</keyword>
<comment type="function">
    <text evidence="9">Catalyzes the conversion of GTP to 2,5-diamino-6-ribosylamino-4(3H)-pyrimidinone 5'-phosphate (DARP), formate and pyrophosphate.</text>
</comment>
<feature type="binding site" evidence="9">
    <location>
        <begin position="98"/>
        <end position="100"/>
    </location>
    <ligand>
        <name>GTP</name>
        <dbReference type="ChEBI" id="CHEBI:37565"/>
    </ligand>
</feature>
<accession>A0ABP5JJ08</accession>
<feature type="domain" description="Bacterial bifunctional deaminase-reductase C-terminal" evidence="11">
    <location>
        <begin position="224"/>
        <end position="410"/>
    </location>
</feature>
<feature type="active site" description="Nucleophile" evidence="9">
    <location>
        <position position="134"/>
    </location>
</feature>
<proteinExistence type="inferred from homology"/>